<dbReference type="InterPro" id="IPR036514">
    <property type="entry name" value="SGNH_hydro_sf"/>
</dbReference>
<dbReference type="GO" id="GO:0004622">
    <property type="term" value="F:phosphatidylcholine lysophospholipase activity"/>
    <property type="evidence" value="ECO:0007669"/>
    <property type="project" value="TreeGrafter"/>
</dbReference>
<dbReference type="Proteomes" id="UP000182788">
    <property type="component" value="Unassembled WGS sequence"/>
</dbReference>
<comment type="caution">
    <text evidence="1">The sequence shown here is derived from an EMBL/GenBank/DDBJ whole genome shotgun (WGS) entry which is preliminary data.</text>
</comment>
<reference evidence="1 2" key="1">
    <citation type="submission" date="2016-06" db="EMBL/GenBank/DDBJ databases">
        <title>First insights into the genetic diversity and population structure of in the Bacillus cereus group bacteria from diverse marine environments.</title>
        <authorList>
            <person name="Liu Y."/>
            <person name="Lai Q."/>
            <person name="Shao Z."/>
        </authorList>
    </citation>
    <scope>NUCLEOTIDE SEQUENCE [LARGE SCALE GENOMIC DNA]</scope>
    <source>
        <strain evidence="1 2">NH24A2</strain>
    </source>
</reference>
<dbReference type="EMBL" id="MAOI01000079">
    <property type="protein sequence ID" value="OJD78111.1"/>
    <property type="molecule type" value="Genomic_DNA"/>
</dbReference>
<dbReference type="AlphaFoldDB" id="A0A1J9VNY2"/>
<gene>
    <name evidence="1" type="ORF">BAU28_02470</name>
</gene>
<dbReference type="CDD" id="cd00229">
    <property type="entry name" value="SGNH_hydrolase"/>
    <property type="match status" value="1"/>
</dbReference>
<dbReference type="InterPro" id="IPR001087">
    <property type="entry name" value="GDSL"/>
</dbReference>
<dbReference type="SUPFAM" id="SSF52266">
    <property type="entry name" value="SGNH hydrolase"/>
    <property type="match status" value="1"/>
</dbReference>
<dbReference type="InterPro" id="IPR051532">
    <property type="entry name" value="Ester_Hydrolysis_Enzymes"/>
</dbReference>
<dbReference type="RefSeq" id="WP_071719441.1">
    <property type="nucleotide sequence ID" value="NZ_JBNNUO010000002.1"/>
</dbReference>
<name>A0A1J9VNY2_9BACI</name>
<dbReference type="PANTHER" id="PTHR30383:SF5">
    <property type="entry name" value="SGNH HYDROLASE-TYPE ESTERASE DOMAIN-CONTAINING PROTEIN"/>
    <property type="match status" value="1"/>
</dbReference>
<organism evidence="1 2">
    <name type="scientific">Bacillus paramycoides</name>
    <dbReference type="NCBI Taxonomy" id="2026194"/>
    <lineage>
        <taxon>Bacteria</taxon>
        <taxon>Bacillati</taxon>
        <taxon>Bacillota</taxon>
        <taxon>Bacilli</taxon>
        <taxon>Bacillales</taxon>
        <taxon>Bacillaceae</taxon>
        <taxon>Bacillus</taxon>
        <taxon>Bacillus cereus group</taxon>
    </lineage>
</organism>
<dbReference type="Gene3D" id="3.40.50.1110">
    <property type="entry name" value="SGNH hydrolase"/>
    <property type="match status" value="1"/>
</dbReference>
<evidence type="ECO:0000313" key="2">
    <source>
        <dbReference type="Proteomes" id="UP000182788"/>
    </source>
</evidence>
<evidence type="ECO:0000313" key="1">
    <source>
        <dbReference type="EMBL" id="OJD78111.1"/>
    </source>
</evidence>
<proteinExistence type="predicted"/>
<protein>
    <submittedName>
        <fullName evidence="1">Uncharacterized protein</fullName>
    </submittedName>
</protein>
<accession>A0A1J9VNY2</accession>
<dbReference type="Pfam" id="PF00657">
    <property type="entry name" value="Lipase_GDSL"/>
    <property type="match status" value="1"/>
</dbReference>
<dbReference type="GeneID" id="87593298"/>
<sequence>MKIGLYGDSLTEGRPGISFYNILNEEFPNDTLYNLGKPGETVISLTNRVSSQIPKNHFDISFLWIGVNDIYTKLLKVKANPITSNEVEFQEHYKLLLEKIMSHSNIVVAVSPTIVGENINSEWNKQIRVLGNTIFTLSKQYENVLYLDLYKEFASLLENNNPPEYIATNPIKIMWEALFLKKQEKIDLVSQKRDLYLTLDGVHLNSKGAALVANQYAKIIHLIKK</sequence>
<dbReference type="PANTHER" id="PTHR30383">
    <property type="entry name" value="THIOESTERASE 1/PROTEASE 1/LYSOPHOSPHOLIPASE L1"/>
    <property type="match status" value="1"/>
</dbReference>